<keyword evidence="2" id="KW-1185">Reference proteome</keyword>
<proteinExistence type="predicted"/>
<name>A0A1D1V0G4_RAMVA</name>
<evidence type="ECO:0000313" key="1">
    <source>
        <dbReference type="EMBL" id="GAU95221.1"/>
    </source>
</evidence>
<reference evidence="1 2" key="1">
    <citation type="journal article" date="2016" name="Nat. Commun.">
        <title>Extremotolerant tardigrade genome and improved radiotolerance of human cultured cells by tardigrade-unique protein.</title>
        <authorList>
            <person name="Hashimoto T."/>
            <person name="Horikawa D.D."/>
            <person name="Saito Y."/>
            <person name="Kuwahara H."/>
            <person name="Kozuka-Hata H."/>
            <person name="Shin-I T."/>
            <person name="Minakuchi Y."/>
            <person name="Ohishi K."/>
            <person name="Motoyama A."/>
            <person name="Aizu T."/>
            <person name="Enomoto A."/>
            <person name="Kondo K."/>
            <person name="Tanaka S."/>
            <person name="Hara Y."/>
            <person name="Koshikawa S."/>
            <person name="Sagara H."/>
            <person name="Miura T."/>
            <person name="Yokobori S."/>
            <person name="Miyagawa K."/>
            <person name="Suzuki Y."/>
            <person name="Kubo T."/>
            <person name="Oyama M."/>
            <person name="Kohara Y."/>
            <person name="Fujiyama A."/>
            <person name="Arakawa K."/>
            <person name="Katayama T."/>
            <person name="Toyoda A."/>
            <person name="Kunieda T."/>
        </authorList>
    </citation>
    <scope>NUCLEOTIDE SEQUENCE [LARGE SCALE GENOMIC DNA]</scope>
    <source>
        <strain evidence="1 2">YOKOZUNA-1</strain>
    </source>
</reference>
<dbReference type="AlphaFoldDB" id="A0A1D1V0G4"/>
<dbReference type="Proteomes" id="UP000186922">
    <property type="component" value="Unassembled WGS sequence"/>
</dbReference>
<dbReference type="EMBL" id="BDGG01000003">
    <property type="protein sequence ID" value="GAU95221.1"/>
    <property type="molecule type" value="Genomic_DNA"/>
</dbReference>
<sequence>MRPWSLERTDGKPSLTPKLFSIYSRPSEFRFRVRVRVRVCPVYLPSGPGLHFFPGLMICISVDYSLLNWCSTHDGCMKLSLSSTPENAKTNRAPPRRDMFVEVLQD</sequence>
<gene>
    <name evidence="1" type="primary">RvY_06874-1</name>
    <name evidence="1" type="synonym">RvY_06874.1</name>
    <name evidence="1" type="ORF">RvY_06874</name>
</gene>
<accession>A0A1D1V0G4</accession>
<organism evidence="1 2">
    <name type="scientific">Ramazzottius varieornatus</name>
    <name type="common">Water bear</name>
    <name type="synonym">Tardigrade</name>
    <dbReference type="NCBI Taxonomy" id="947166"/>
    <lineage>
        <taxon>Eukaryota</taxon>
        <taxon>Metazoa</taxon>
        <taxon>Ecdysozoa</taxon>
        <taxon>Tardigrada</taxon>
        <taxon>Eutardigrada</taxon>
        <taxon>Parachela</taxon>
        <taxon>Hypsibioidea</taxon>
        <taxon>Ramazzottiidae</taxon>
        <taxon>Ramazzottius</taxon>
    </lineage>
</organism>
<comment type="caution">
    <text evidence="1">The sequence shown here is derived from an EMBL/GenBank/DDBJ whole genome shotgun (WGS) entry which is preliminary data.</text>
</comment>
<protein>
    <submittedName>
        <fullName evidence="1">Uncharacterized protein</fullName>
    </submittedName>
</protein>
<evidence type="ECO:0000313" key="2">
    <source>
        <dbReference type="Proteomes" id="UP000186922"/>
    </source>
</evidence>